<dbReference type="PROSITE" id="PS51375">
    <property type="entry name" value="PPR"/>
    <property type="match status" value="1"/>
</dbReference>
<accession>A0A0K9PWQ0</accession>
<dbReference type="Pfam" id="PF13041">
    <property type="entry name" value="PPR_2"/>
    <property type="match status" value="1"/>
</dbReference>
<dbReference type="InterPro" id="IPR046960">
    <property type="entry name" value="PPR_At4g14850-like_plant"/>
</dbReference>
<evidence type="ECO:0000313" key="3">
    <source>
        <dbReference type="EMBL" id="KMZ73493.1"/>
    </source>
</evidence>
<dbReference type="InterPro" id="IPR011990">
    <property type="entry name" value="TPR-like_helical_dom_sf"/>
</dbReference>
<organism evidence="3 4">
    <name type="scientific">Zostera marina</name>
    <name type="common">Eelgrass</name>
    <dbReference type="NCBI Taxonomy" id="29655"/>
    <lineage>
        <taxon>Eukaryota</taxon>
        <taxon>Viridiplantae</taxon>
        <taxon>Streptophyta</taxon>
        <taxon>Embryophyta</taxon>
        <taxon>Tracheophyta</taxon>
        <taxon>Spermatophyta</taxon>
        <taxon>Magnoliopsida</taxon>
        <taxon>Liliopsida</taxon>
        <taxon>Zosteraceae</taxon>
        <taxon>Zostera</taxon>
    </lineage>
</organism>
<dbReference type="Proteomes" id="UP000036987">
    <property type="component" value="Unassembled WGS sequence"/>
</dbReference>
<dbReference type="OMA" id="HASYDQT"/>
<protein>
    <recommendedName>
        <fullName evidence="5">Pentatricopeptide repeat-containing protein</fullName>
    </recommendedName>
</protein>
<reference evidence="4" key="1">
    <citation type="journal article" date="2016" name="Nature">
        <title>The genome of the seagrass Zostera marina reveals angiosperm adaptation to the sea.</title>
        <authorList>
            <person name="Olsen J.L."/>
            <person name="Rouze P."/>
            <person name="Verhelst B."/>
            <person name="Lin Y.-C."/>
            <person name="Bayer T."/>
            <person name="Collen J."/>
            <person name="Dattolo E."/>
            <person name="De Paoli E."/>
            <person name="Dittami S."/>
            <person name="Maumus F."/>
            <person name="Michel G."/>
            <person name="Kersting A."/>
            <person name="Lauritano C."/>
            <person name="Lohaus R."/>
            <person name="Toepel M."/>
            <person name="Tonon T."/>
            <person name="Vanneste K."/>
            <person name="Amirebrahimi M."/>
            <person name="Brakel J."/>
            <person name="Bostroem C."/>
            <person name="Chovatia M."/>
            <person name="Grimwood J."/>
            <person name="Jenkins J.W."/>
            <person name="Jueterbock A."/>
            <person name="Mraz A."/>
            <person name="Stam W.T."/>
            <person name="Tice H."/>
            <person name="Bornberg-Bauer E."/>
            <person name="Green P.J."/>
            <person name="Pearson G.A."/>
            <person name="Procaccini G."/>
            <person name="Duarte C.M."/>
            <person name="Schmutz J."/>
            <person name="Reusch T.B.H."/>
            <person name="Van de Peer Y."/>
        </authorList>
    </citation>
    <scope>NUCLEOTIDE SEQUENCE [LARGE SCALE GENOMIC DNA]</scope>
    <source>
        <strain evidence="4">cv. Finnish</strain>
    </source>
</reference>
<keyword evidence="4" id="KW-1185">Reference proteome</keyword>
<dbReference type="OrthoDB" id="775639at2759"/>
<dbReference type="AlphaFoldDB" id="A0A0K9PWQ0"/>
<dbReference type="GO" id="GO:0009451">
    <property type="term" value="P:RNA modification"/>
    <property type="evidence" value="ECO:0007669"/>
    <property type="project" value="InterPro"/>
</dbReference>
<evidence type="ECO:0000313" key="4">
    <source>
        <dbReference type="Proteomes" id="UP000036987"/>
    </source>
</evidence>
<dbReference type="InterPro" id="IPR002885">
    <property type="entry name" value="PPR_rpt"/>
</dbReference>
<proteinExistence type="predicted"/>
<comment type="caution">
    <text evidence="3">The sequence shown here is derived from an EMBL/GenBank/DDBJ whole genome shotgun (WGS) entry which is preliminary data.</text>
</comment>
<dbReference type="PANTHER" id="PTHR47926">
    <property type="entry name" value="PENTATRICOPEPTIDE REPEAT-CONTAINING PROTEIN"/>
    <property type="match status" value="1"/>
</dbReference>
<evidence type="ECO:0008006" key="5">
    <source>
        <dbReference type="Google" id="ProtNLM"/>
    </source>
</evidence>
<sequence>MPKDNFVSWNVMISGYVSNGVYFKAIDIFWRMRDSGVQLDIISFASVLSTCSQLTALEQGREIHSYISNHKMNQEVIHSTLATVFYL</sequence>
<feature type="repeat" description="PPR" evidence="2">
    <location>
        <begin position="5"/>
        <end position="39"/>
    </location>
</feature>
<dbReference type="GO" id="GO:0003723">
    <property type="term" value="F:RNA binding"/>
    <property type="evidence" value="ECO:0007669"/>
    <property type="project" value="InterPro"/>
</dbReference>
<keyword evidence="1" id="KW-0677">Repeat</keyword>
<evidence type="ECO:0000256" key="2">
    <source>
        <dbReference type="PROSITE-ProRule" id="PRU00708"/>
    </source>
</evidence>
<dbReference type="EMBL" id="LFYR01000574">
    <property type="protein sequence ID" value="KMZ73493.1"/>
    <property type="molecule type" value="Genomic_DNA"/>
</dbReference>
<dbReference type="NCBIfam" id="TIGR00756">
    <property type="entry name" value="PPR"/>
    <property type="match status" value="1"/>
</dbReference>
<gene>
    <name evidence="3" type="ORF">ZOSMA_147G00030</name>
</gene>
<dbReference type="PANTHER" id="PTHR47926:SF452">
    <property type="entry name" value="PENTATRICOPEPTIDE REPEAT-CONTAINING PROTEIN"/>
    <property type="match status" value="1"/>
</dbReference>
<evidence type="ECO:0000256" key="1">
    <source>
        <dbReference type="ARBA" id="ARBA00022737"/>
    </source>
</evidence>
<name>A0A0K9PWQ0_ZOSMR</name>
<dbReference type="Gene3D" id="1.25.40.10">
    <property type="entry name" value="Tetratricopeptide repeat domain"/>
    <property type="match status" value="1"/>
</dbReference>